<evidence type="ECO:0000313" key="12">
    <source>
        <dbReference type="EMBL" id="CAI9766804.1"/>
    </source>
</evidence>
<dbReference type="Proteomes" id="UP000834106">
    <property type="component" value="Chromosome 8"/>
</dbReference>
<evidence type="ECO:0000256" key="7">
    <source>
        <dbReference type="PROSITE-ProRule" id="PRU00024"/>
    </source>
</evidence>
<keyword evidence="6 8" id="KW-0539">Nucleus</keyword>
<comment type="subcellular location">
    <subcellularLocation>
        <location evidence="1 8">Nucleus</location>
    </subcellularLocation>
</comment>
<evidence type="ECO:0000259" key="10">
    <source>
        <dbReference type="PROSITE" id="PS50119"/>
    </source>
</evidence>
<dbReference type="GO" id="GO:0005634">
    <property type="term" value="C:nucleus"/>
    <property type="evidence" value="ECO:0007669"/>
    <property type="project" value="UniProtKB-SubCell"/>
</dbReference>
<proteinExistence type="inferred from homology"/>
<evidence type="ECO:0000256" key="1">
    <source>
        <dbReference type="ARBA" id="ARBA00004123"/>
    </source>
</evidence>
<evidence type="ECO:0000256" key="8">
    <source>
        <dbReference type="PROSITE-ProRule" id="PRU00357"/>
    </source>
</evidence>
<keyword evidence="13" id="KW-1185">Reference proteome</keyword>
<comment type="similarity">
    <text evidence="2">Belongs to the CONSTANS family.</text>
</comment>
<evidence type="ECO:0000313" key="13">
    <source>
        <dbReference type="Proteomes" id="UP000834106"/>
    </source>
</evidence>
<dbReference type="GO" id="GO:0008270">
    <property type="term" value="F:zinc ion binding"/>
    <property type="evidence" value="ECO:0007669"/>
    <property type="project" value="UniProtKB-KW"/>
</dbReference>
<feature type="domain" description="CCT" evidence="11">
    <location>
        <begin position="291"/>
        <end position="333"/>
    </location>
</feature>
<protein>
    <submittedName>
        <fullName evidence="12">Uncharacterized protein</fullName>
    </submittedName>
</protein>
<feature type="region of interest" description="Disordered" evidence="9">
    <location>
        <begin position="258"/>
        <end position="280"/>
    </location>
</feature>
<evidence type="ECO:0000256" key="3">
    <source>
        <dbReference type="ARBA" id="ARBA00022723"/>
    </source>
</evidence>
<evidence type="ECO:0000256" key="6">
    <source>
        <dbReference type="ARBA" id="ARBA00023242"/>
    </source>
</evidence>
<feature type="domain" description="B box-type" evidence="10">
    <location>
        <begin position="12"/>
        <end position="59"/>
    </location>
</feature>
<dbReference type="PANTHER" id="PTHR31319:SF39">
    <property type="entry name" value="ZINC FINGER PROTEIN CONSTANS-LIKE 1"/>
    <property type="match status" value="1"/>
</dbReference>
<sequence>MLKEKNGDTSNNWARICDTCQSAVCTVYCRADAAYLCTGCDARIHAANRVASRHERVWVCEACERAPAAFLCKADAASLCTTCDADIHSANPLARRHQRVPILPIPGSLHGPSAATPSSLIISPTGDADADADADTDTYDDEETASWLLLNPVKNSENERNNEVDDYLDLNEYNSCQEIHFTDDQYNNQKQQYNVPDDDQKMYSGDSVVPVQYGSKGKEELFDLNSFQLGLEYDVSNAGYGYPAMDVGVVPESRLSEVSSSVSQQRPSKDTVDLYSSPPIQMPTQLSAMDREARVLRYREKKKMRKFEKTIRYASRKAYAETRPRIKGRFAKRTDVDQMFCTSLIVDSNGYGMSPQVMAARSSNVRLRSTQQKCIKIELRDIHFEIHKLFANEDGCMQFT</sequence>
<dbReference type="AlphaFoldDB" id="A0AAD1ZCQ5"/>
<organism evidence="12 13">
    <name type="scientific">Fraxinus pennsylvanica</name>
    <dbReference type="NCBI Taxonomy" id="56036"/>
    <lineage>
        <taxon>Eukaryota</taxon>
        <taxon>Viridiplantae</taxon>
        <taxon>Streptophyta</taxon>
        <taxon>Embryophyta</taxon>
        <taxon>Tracheophyta</taxon>
        <taxon>Spermatophyta</taxon>
        <taxon>Magnoliopsida</taxon>
        <taxon>eudicotyledons</taxon>
        <taxon>Gunneridae</taxon>
        <taxon>Pentapetalae</taxon>
        <taxon>asterids</taxon>
        <taxon>lamiids</taxon>
        <taxon>Lamiales</taxon>
        <taxon>Oleaceae</taxon>
        <taxon>Oleeae</taxon>
        <taxon>Fraxinus</taxon>
    </lineage>
</organism>
<accession>A0AAD1ZCQ5</accession>
<reference evidence="12" key="1">
    <citation type="submission" date="2023-05" db="EMBL/GenBank/DDBJ databases">
        <authorList>
            <person name="Huff M."/>
        </authorList>
    </citation>
    <scope>NUCLEOTIDE SEQUENCE</scope>
</reference>
<dbReference type="PANTHER" id="PTHR31319">
    <property type="entry name" value="ZINC FINGER PROTEIN CONSTANS-LIKE 4"/>
    <property type="match status" value="1"/>
</dbReference>
<keyword evidence="3" id="KW-0479">Metal-binding</keyword>
<evidence type="ECO:0000259" key="11">
    <source>
        <dbReference type="PROSITE" id="PS51017"/>
    </source>
</evidence>
<dbReference type="InterPro" id="IPR049808">
    <property type="entry name" value="CONSTANS-like_Bbox1"/>
</dbReference>
<dbReference type="GO" id="GO:2000028">
    <property type="term" value="P:regulation of photoperiodism, flowering"/>
    <property type="evidence" value="ECO:0007669"/>
    <property type="project" value="TreeGrafter"/>
</dbReference>
<dbReference type="Pfam" id="PF00643">
    <property type="entry name" value="zf-B_box"/>
    <property type="match status" value="1"/>
</dbReference>
<feature type="domain" description="B box-type" evidence="10">
    <location>
        <begin position="55"/>
        <end position="102"/>
    </location>
</feature>
<dbReference type="EMBL" id="OU503043">
    <property type="protein sequence ID" value="CAI9766804.1"/>
    <property type="molecule type" value="Genomic_DNA"/>
</dbReference>
<dbReference type="InterPro" id="IPR045281">
    <property type="entry name" value="CONSTANS-like"/>
</dbReference>
<dbReference type="InterPro" id="IPR000315">
    <property type="entry name" value="Znf_B-box"/>
</dbReference>
<dbReference type="PROSITE" id="PS51017">
    <property type="entry name" value="CCT"/>
    <property type="match status" value="1"/>
</dbReference>
<dbReference type="InterPro" id="IPR010402">
    <property type="entry name" value="CCT_domain"/>
</dbReference>
<dbReference type="CDD" id="cd19821">
    <property type="entry name" value="Bbox1_BBX-like"/>
    <property type="match status" value="2"/>
</dbReference>
<keyword evidence="4 7" id="KW-0863">Zinc-finger</keyword>
<evidence type="ECO:0000256" key="5">
    <source>
        <dbReference type="ARBA" id="ARBA00022833"/>
    </source>
</evidence>
<dbReference type="Pfam" id="PF06203">
    <property type="entry name" value="CCT"/>
    <property type="match status" value="1"/>
</dbReference>
<gene>
    <name evidence="12" type="ORF">FPE_LOCUS14234</name>
</gene>
<dbReference type="PROSITE" id="PS50119">
    <property type="entry name" value="ZF_BBOX"/>
    <property type="match status" value="2"/>
</dbReference>
<dbReference type="SMART" id="SM00336">
    <property type="entry name" value="BBOX"/>
    <property type="match status" value="2"/>
</dbReference>
<evidence type="ECO:0000256" key="4">
    <source>
        <dbReference type="ARBA" id="ARBA00022771"/>
    </source>
</evidence>
<keyword evidence="5" id="KW-0862">Zinc</keyword>
<evidence type="ECO:0000256" key="9">
    <source>
        <dbReference type="SAM" id="MobiDB-lite"/>
    </source>
</evidence>
<dbReference type="GO" id="GO:0009909">
    <property type="term" value="P:regulation of flower development"/>
    <property type="evidence" value="ECO:0007669"/>
    <property type="project" value="InterPro"/>
</dbReference>
<name>A0AAD1ZCQ5_9LAMI</name>
<dbReference type="GO" id="GO:0003700">
    <property type="term" value="F:DNA-binding transcription factor activity"/>
    <property type="evidence" value="ECO:0007669"/>
    <property type="project" value="TreeGrafter"/>
</dbReference>
<evidence type="ECO:0000256" key="2">
    <source>
        <dbReference type="ARBA" id="ARBA00010024"/>
    </source>
</evidence>